<keyword evidence="6 8" id="KW-0472">Membrane</keyword>
<feature type="transmembrane region" description="Helical" evidence="8">
    <location>
        <begin position="473"/>
        <end position="497"/>
    </location>
</feature>
<dbReference type="SUPFAM" id="SSF50182">
    <property type="entry name" value="Sm-like ribonucleoproteins"/>
    <property type="match status" value="1"/>
</dbReference>
<evidence type="ECO:0000256" key="6">
    <source>
        <dbReference type="ARBA" id="ARBA00023136"/>
    </source>
</evidence>
<dbReference type="SUPFAM" id="SSF82861">
    <property type="entry name" value="Mechanosensitive channel protein MscS (YggB), transmembrane region"/>
    <property type="match status" value="1"/>
</dbReference>
<dbReference type="InterPro" id="IPR006685">
    <property type="entry name" value="MscS_channel_2nd"/>
</dbReference>
<keyword evidence="14" id="KW-1185">Reference proteome</keyword>
<dbReference type="InterPro" id="IPR023408">
    <property type="entry name" value="MscS_beta-dom_sf"/>
</dbReference>
<feature type="transmembrane region" description="Helical" evidence="8">
    <location>
        <begin position="250"/>
        <end position="276"/>
    </location>
</feature>
<feature type="transmembrane region" description="Helical" evidence="8">
    <location>
        <begin position="335"/>
        <end position="355"/>
    </location>
</feature>
<evidence type="ECO:0000256" key="7">
    <source>
        <dbReference type="SAM" id="MobiDB-lite"/>
    </source>
</evidence>
<feature type="chain" id="PRO_5023872827" evidence="9">
    <location>
        <begin position="22"/>
        <end position="816"/>
    </location>
</feature>
<dbReference type="InterPro" id="IPR052702">
    <property type="entry name" value="MscS-like_channel"/>
</dbReference>
<dbReference type="GO" id="GO:0005886">
    <property type="term" value="C:plasma membrane"/>
    <property type="evidence" value="ECO:0007669"/>
    <property type="project" value="UniProtKB-SubCell"/>
</dbReference>
<dbReference type="InterPro" id="IPR022249">
    <property type="entry name" value="DUF3772"/>
</dbReference>
<keyword evidence="3" id="KW-1003">Cell membrane</keyword>
<dbReference type="Pfam" id="PF00924">
    <property type="entry name" value="MS_channel_2nd"/>
    <property type="match status" value="1"/>
</dbReference>
<accession>A0A5J5GN96</accession>
<name>A0A5J5GN96_9RHOB</name>
<evidence type="ECO:0000256" key="1">
    <source>
        <dbReference type="ARBA" id="ARBA00004651"/>
    </source>
</evidence>
<feature type="region of interest" description="Disordered" evidence="7">
    <location>
        <begin position="778"/>
        <end position="816"/>
    </location>
</feature>
<dbReference type="Proteomes" id="UP000326554">
    <property type="component" value="Unassembled WGS sequence"/>
</dbReference>
<dbReference type="PANTHER" id="PTHR30347">
    <property type="entry name" value="POTASSIUM CHANNEL RELATED"/>
    <property type="match status" value="1"/>
</dbReference>
<dbReference type="Gene3D" id="1.10.287.1260">
    <property type="match status" value="1"/>
</dbReference>
<dbReference type="Pfam" id="PF21082">
    <property type="entry name" value="MS_channel_3rd"/>
    <property type="match status" value="1"/>
</dbReference>
<feature type="transmembrane region" description="Helical" evidence="8">
    <location>
        <begin position="408"/>
        <end position="428"/>
    </location>
</feature>
<evidence type="ECO:0000256" key="8">
    <source>
        <dbReference type="SAM" id="Phobius"/>
    </source>
</evidence>
<evidence type="ECO:0000259" key="11">
    <source>
        <dbReference type="Pfam" id="PF12607"/>
    </source>
</evidence>
<reference evidence="13 14" key="1">
    <citation type="submission" date="2019-09" db="EMBL/GenBank/DDBJ databases">
        <authorList>
            <person name="Park J.-S."/>
            <person name="Choi H.-J."/>
        </authorList>
    </citation>
    <scope>NUCLEOTIDE SEQUENCE [LARGE SCALE GENOMIC DNA]</scope>
    <source>
        <strain evidence="13 14">176SS1-4</strain>
    </source>
</reference>
<evidence type="ECO:0000256" key="9">
    <source>
        <dbReference type="SAM" id="SignalP"/>
    </source>
</evidence>
<dbReference type="Gene3D" id="2.30.30.60">
    <property type="match status" value="1"/>
</dbReference>
<dbReference type="InterPro" id="IPR049278">
    <property type="entry name" value="MS_channel_C"/>
</dbReference>
<feature type="domain" description="DUF3772" evidence="11">
    <location>
        <begin position="141"/>
        <end position="194"/>
    </location>
</feature>
<evidence type="ECO:0000256" key="5">
    <source>
        <dbReference type="ARBA" id="ARBA00022989"/>
    </source>
</evidence>
<dbReference type="Gene3D" id="3.30.70.100">
    <property type="match status" value="1"/>
</dbReference>
<proteinExistence type="inferred from homology"/>
<feature type="domain" description="Mechanosensitive ion channel MscS C-terminal" evidence="12">
    <location>
        <begin position="683"/>
        <end position="765"/>
    </location>
</feature>
<keyword evidence="4 8" id="KW-0812">Transmembrane</keyword>
<evidence type="ECO:0000313" key="13">
    <source>
        <dbReference type="EMBL" id="KAA9009821.1"/>
    </source>
</evidence>
<comment type="subcellular location">
    <subcellularLocation>
        <location evidence="1">Cell membrane</location>
        <topology evidence="1">Multi-pass membrane protein</topology>
    </subcellularLocation>
</comment>
<gene>
    <name evidence="13" type="ORF">F3S47_00695</name>
</gene>
<feature type="transmembrane region" description="Helical" evidence="8">
    <location>
        <begin position="525"/>
        <end position="542"/>
    </location>
</feature>
<dbReference type="RefSeq" id="WP_150443306.1">
    <property type="nucleotide sequence ID" value="NZ_VYQE01000001.1"/>
</dbReference>
<evidence type="ECO:0000259" key="10">
    <source>
        <dbReference type="Pfam" id="PF00924"/>
    </source>
</evidence>
<evidence type="ECO:0000256" key="2">
    <source>
        <dbReference type="ARBA" id="ARBA00008017"/>
    </source>
</evidence>
<evidence type="ECO:0000256" key="4">
    <source>
        <dbReference type="ARBA" id="ARBA00022692"/>
    </source>
</evidence>
<protein>
    <submittedName>
        <fullName evidence="13">Mechanosensitive ion channel family protein</fullName>
    </submittedName>
</protein>
<feature type="transmembrane region" description="Helical" evidence="8">
    <location>
        <begin position="361"/>
        <end position="379"/>
    </location>
</feature>
<comment type="caution">
    <text evidence="13">The sequence shown here is derived from an EMBL/GenBank/DDBJ whole genome shotgun (WGS) entry which is preliminary data.</text>
</comment>
<dbReference type="GO" id="GO:0008381">
    <property type="term" value="F:mechanosensitive monoatomic ion channel activity"/>
    <property type="evidence" value="ECO:0007669"/>
    <property type="project" value="UniProtKB-ARBA"/>
</dbReference>
<feature type="transmembrane region" description="Helical" evidence="8">
    <location>
        <begin position="590"/>
        <end position="621"/>
    </location>
</feature>
<dbReference type="InterPro" id="IPR010920">
    <property type="entry name" value="LSM_dom_sf"/>
</dbReference>
<feature type="transmembrane region" description="Helical" evidence="8">
    <location>
        <begin position="288"/>
        <end position="307"/>
    </location>
</feature>
<evidence type="ECO:0000259" key="12">
    <source>
        <dbReference type="Pfam" id="PF21082"/>
    </source>
</evidence>
<feature type="domain" description="Mechanosensitive ion channel MscS" evidence="10">
    <location>
        <begin position="608"/>
        <end position="675"/>
    </location>
</feature>
<dbReference type="Pfam" id="PF12607">
    <property type="entry name" value="DUF3772"/>
    <property type="match status" value="1"/>
</dbReference>
<dbReference type="SUPFAM" id="SSF82689">
    <property type="entry name" value="Mechanosensitive channel protein MscS (YggB), C-terminal domain"/>
    <property type="match status" value="1"/>
</dbReference>
<feature type="transmembrane region" description="Helical" evidence="8">
    <location>
        <begin position="563"/>
        <end position="584"/>
    </location>
</feature>
<dbReference type="InterPro" id="IPR011066">
    <property type="entry name" value="MscS_channel_C_sf"/>
</dbReference>
<dbReference type="PANTHER" id="PTHR30347:SF1">
    <property type="entry name" value="MECHANOSENSITIVE CHANNEL MSCK"/>
    <property type="match status" value="1"/>
</dbReference>
<evidence type="ECO:0000256" key="3">
    <source>
        <dbReference type="ARBA" id="ARBA00022475"/>
    </source>
</evidence>
<feature type="transmembrane region" description="Helical" evidence="8">
    <location>
        <begin position="209"/>
        <end position="229"/>
    </location>
</feature>
<feature type="transmembrane region" description="Helical" evidence="8">
    <location>
        <begin position="440"/>
        <end position="461"/>
    </location>
</feature>
<feature type="compositionally biased region" description="Basic and acidic residues" evidence="7">
    <location>
        <begin position="793"/>
        <end position="804"/>
    </location>
</feature>
<dbReference type="EMBL" id="VYQE01000001">
    <property type="protein sequence ID" value="KAA9009821.1"/>
    <property type="molecule type" value="Genomic_DNA"/>
</dbReference>
<evidence type="ECO:0000313" key="14">
    <source>
        <dbReference type="Proteomes" id="UP000326554"/>
    </source>
</evidence>
<sequence length="816" mass="87338">MIRTLAAALLWALLLALPAAAQHASAGGEAGDGLRGTEPRPQIEELYPEFRDLAERAEAAIEGGRASTLAFTSLREDLAAARDRLMQANTNEARRATVQAQLEALGEAPSEPSDEDPRIAERRAALEEQLDRLRAPAQLTAESLARANGLIAEIDGLLRDRQARTLSDRGPLPVNPADWPDAAEAVGQATTALRLEAERGFGSETRLRAIGQVLPAVILFTLAGLLLIFRGRTWSKRLERGALRHDRTGGGAIAFIVSLGEIALPFMGLLSLYVALELTGAVGLRTEQVLQTIPAAGLYVLIARWLMDHFFPDAAEEPSGPLEVPPEAAARLRRLANAMGWVFAVHIVVAALIQIAESSPAGRAVLLFPIHVVEGLILFEFGRTLSANRFAAQDEEDPRGFRDGLVNVIGRLAMLAGIVGPIVAALGFDAASTYLLRPTALTLALVGSVMLLQRLVFDLYALATRRREGQTDALAPVLVAFALAVVALPILALIWGARVSDLTEIWARFRSGFVIGETTISPSDFLVFAAVFAGGYLGTRLLQGGLRNAVLPKTKLDIGGQNAIAAGIGYVGVISAAIIAITAAGVNLSALGYVAGALSVGIGFGLQNIVSNFVSGIILLIERPISQGDWIEVGGQMGYVKDISVRATRIETFDRTDVIVPNADFISGTVINWTRGNSVGRVIVPVGVAYGTDTQKVSDILLQIAREHPMVLMNPEPYVYFKGFGDSSLDFEIRAILRDINWVLAVQTEMNHAIAKRFAEEGIDIPFPQRDLWLRNPESLRAGPGAAPQAREAGTEGDWREALKGETPGVVKGEEG</sequence>
<dbReference type="AlphaFoldDB" id="A0A5J5GN96"/>
<keyword evidence="9" id="KW-0732">Signal</keyword>
<comment type="similarity">
    <text evidence="2">Belongs to the MscS (TC 1.A.23) family.</text>
</comment>
<dbReference type="InterPro" id="IPR011014">
    <property type="entry name" value="MscS_channel_TM-2"/>
</dbReference>
<feature type="signal peptide" evidence="9">
    <location>
        <begin position="1"/>
        <end position="21"/>
    </location>
</feature>
<organism evidence="13 14">
    <name type="scientific">Histidinibacterium aquaticum</name>
    <dbReference type="NCBI Taxonomy" id="2613962"/>
    <lineage>
        <taxon>Bacteria</taxon>
        <taxon>Pseudomonadati</taxon>
        <taxon>Pseudomonadota</taxon>
        <taxon>Alphaproteobacteria</taxon>
        <taxon>Rhodobacterales</taxon>
        <taxon>Paracoccaceae</taxon>
        <taxon>Histidinibacterium</taxon>
    </lineage>
</organism>
<keyword evidence="5 8" id="KW-1133">Transmembrane helix</keyword>